<dbReference type="STRING" id="476157.GCA_001663155_01334"/>
<proteinExistence type="predicted"/>
<accession>A0A562UXM5</accession>
<sequence length="151" mass="17185">MYSKHLPNLANMKALVRRYRSIKQAQGRQVSHSRALELIARRYGFFDWNTAAAQARNLHAPDRFQAGQHVSGRYMGHEFQGRVVASTLLSQEEVLISLEFWEPVDVVTSKHFSNKRTRVSVKIGIDGRSQECLSGGIPHLEVVEELKMARP</sequence>
<dbReference type="Pfam" id="PF20066">
    <property type="entry name" value="Glyoxalase_8"/>
    <property type="match status" value="1"/>
</dbReference>
<dbReference type="RefSeq" id="WP_067598930.1">
    <property type="nucleotide sequence ID" value="NZ_CP015963.1"/>
</dbReference>
<protein>
    <recommendedName>
        <fullName evidence="1">Glyoxalase-related protein domain-containing protein</fullName>
    </recommendedName>
</protein>
<dbReference type="AlphaFoldDB" id="A0A562UXM5"/>
<evidence type="ECO:0000313" key="3">
    <source>
        <dbReference type="Proteomes" id="UP000320547"/>
    </source>
</evidence>
<reference evidence="2 3" key="1">
    <citation type="submission" date="2019-07" db="EMBL/GenBank/DDBJ databases">
        <title>Genomic Encyclopedia of Archaeal and Bacterial Type Strains, Phase II (KMG-II): from individual species to whole genera.</title>
        <authorList>
            <person name="Goeker M."/>
        </authorList>
    </citation>
    <scope>NUCLEOTIDE SEQUENCE [LARGE SCALE GENOMIC DNA]</scope>
    <source>
        <strain evidence="2 3">ATCC BAA-2084</strain>
    </source>
</reference>
<dbReference type="InterPro" id="IPR045517">
    <property type="entry name" value="Glyoxalase_8"/>
</dbReference>
<evidence type="ECO:0000259" key="1">
    <source>
        <dbReference type="Pfam" id="PF20066"/>
    </source>
</evidence>
<name>A0A562UXM5_9SPHN</name>
<organism evidence="2 3">
    <name type="scientific">Altererythrobacter ishigakiensis</name>
    <dbReference type="NCBI Taxonomy" id="476157"/>
    <lineage>
        <taxon>Bacteria</taxon>
        <taxon>Pseudomonadati</taxon>
        <taxon>Pseudomonadota</taxon>
        <taxon>Alphaproteobacteria</taxon>
        <taxon>Sphingomonadales</taxon>
        <taxon>Erythrobacteraceae</taxon>
        <taxon>Altererythrobacter</taxon>
    </lineage>
</organism>
<dbReference type="EMBL" id="VLLK01000001">
    <property type="protein sequence ID" value="TWJ10357.1"/>
    <property type="molecule type" value="Genomic_DNA"/>
</dbReference>
<dbReference type="OrthoDB" id="7350221at2"/>
<comment type="caution">
    <text evidence="2">The sequence shown here is derived from an EMBL/GenBank/DDBJ whole genome shotgun (WGS) entry which is preliminary data.</text>
</comment>
<dbReference type="Proteomes" id="UP000320547">
    <property type="component" value="Unassembled WGS sequence"/>
</dbReference>
<keyword evidence="3" id="KW-1185">Reference proteome</keyword>
<feature type="domain" description="Glyoxalase-related protein" evidence="1">
    <location>
        <begin position="4"/>
        <end position="142"/>
    </location>
</feature>
<gene>
    <name evidence="2" type="ORF">JN10_2021</name>
</gene>
<evidence type="ECO:0000313" key="2">
    <source>
        <dbReference type="EMBL" id="TWJ10357.1"/>
    </source>
</evidence>